<proteinExistence type="inferred from homology"/>
<feature type="domain" description="Clp1 C-terminal" evidence="11">
    <location>
        <begin position="388"/>
        <end position="528"/>
    </location>
</feature>
<feature type="binding site" evidence="9">
    <location>
        <begin position="164"/>
        <end position="169"/>
    </location>
    <ligand>
        <name>ATP</name>
        <dbReference type="ChEBI" id="CHEBI:30616"/>
    </ligand>
</feature>
<dbReference type="GO" id="GO:0005524">
    <property type="term" value="F:ATP binding"/>
    <property type="evidence" value="ECO:0007669"/>
    <property type="project" value="UniProtKB-UniRule"/>
</dbReference>
<dbReference type="InterPro" id="IPR010655">
    <property type="entry name" value="Clp1_C"/>
</dbReference>
<dbReference type="InterPro" id="IPR045116">
    <property type="entry name" value="Clp1/Grc3"/>
</dbReference>
<evidence type="ECO:0000256" key="8">
    <source>
        <dbReference type="ARBA" id="ARBA00023242"/>
    </source>
</evidence>
<feature type="binding site" evidence="9">
    <location>
        <position position="62"/>
    </location>
    <ligand>
        <name>ATP</name>
        <dbReference type="ChEBI" id="CHEBI:30616"/>
    </ligand>
</feature>
<feature type="domain" description="Clp1 N-terminal" evidence="12">
    <location>
        <begin position="57"/>
        <end position="147"/>
    </location>
</feature>
<comment type="function">
    <text evidence="1">Polynucleotide 5'-kinase involved in rRNA processing.</text>
</comment>
<evidence type="ECO:0000313" key="14">
    <source>
        <dbReference type="EMBL" id="RVX74192.1"/>
    </source>
</evidence>
<dbReference type="OrthoDB" id="258143at2759"/>
<dbReference type="InterPro" id="IPR027417">
    <property type="entry name" value="P-loop_NTPase"/>
</dbReference>
<dbReference type="InterPro" id="IPR032324">
    <property type="entry name" value="Clp1_N"/>
</dbReference>
<evidence type="ECO:0000256" key="4">
    <source>
        <dbReference type="ARBA" id="ARBA00019824"/>
    </source>
</evidence>
<evidence type="ECO:0000256" key="2">
    <source>
        <dbReference type="ARBA" id="ARBA00004123"/>
    </source>
</evidence>
<evidence type="ECO:0000259" key="11">
    <source>
        <dbReference type="Pfam" id="PF06807"/>
    </source>
</evidence>
<dbReference type="VEuPathDB" id="FungiDB:PV10_04783"/>
<protein>
    <recommendedName>
        <fullName evidence="4">Polynucleotide 5'-hydroxyl-kinase GRC3</fullName>
    </recommendedName>
    <alternativeName>
        <fullName evidence="3">Polynucleotide 5'-hydroxyl-kinase grc3</fullName>
    </alternativeName>
</protein>
<dbReference type="Pfam" id="PF06807">
    <property type="entry name" value="Clp1"/>
    <property type="match status" value="1"/>
</dbReference>
<dbReference type="Pfam" id="PF16573">
    <property type="entry name" value="CLP1_N"/>
    <property type="match status" value="1"/>
</dbReference>
<comment type="subunit">
    <text evidence="9">Component of a pre-mRNA cleavage factor complex. Interacts directly with PCF11.</text>
</comment>
<keyword evidence="6 9" id="KW-0547">Nucleotide-binding</keyword>
<dbReference type="GO" id="GO:0006388">
    <property type="term" value="P:tRNA splicing, via endonucleolytic cleavage and ligation"/>
    <property type="evidence" value="ECO:0007669"/>
    <property type="project" value="TreeGrafter"/>
</dbReference>
<dbReference type="Gene3D" id="2.60.120.1030">
    <property type="entry name" value="Clp1, DNA binding domain"/>
    <property type="match status" value="1"/>
</dbReference>
<dbReference type="HAMAP" id="MF_03035">
    <property type="entry name" value="Clp1"/>
    <property type="match status" value="1"/>
</dbReference>
<evidence type="ECO:0000256" key="5">
    <source>
        <dbReference type="ARBA" id="ARBA00022664"/>
    </source>
</evidence>
<comment type="function">
    <text evidence="9">Required for endonucleolytic cleavage during polyadenylation-dependent pre-mRNA 3'-end formation.</text>
</comment>
<dbReference type="Gene3D" id="2.40.30.330">
    <property type="entry name" value="Pre-mRNA cleavage complex subunit Clp1, C-terminal domain"/>
    <property type="match status" value="1"/>
</dbReference>
<keyword evidence="7 9" id="KW-0067">ATP-binding</keyword>
<evidence type="ECO:0000256" key="9">
    <source>
        <dbReference type="HAMAP-Rule" id="MF_03035"/>
    </source>
</evidence>
<keyword evidence="5 9" id="KW-0507">mRNA processing</keyword>
<dbReference type="EMBL" id="NAJM01000005">
    <property type="protein sequence ID" value="RVX74192.1"/>
    <property type="molecule type" value="Genomic_DNA"/>
</dbReference>
<evidence type="ECO:0000259" key="12">
    <source>
        <dbReference type="Pfam" id="PF16573"/>
    </source>
</evidence>
<comment type="caution">
    <text evidence="14">The sequence shown here is derived from an EMBL/GenBank/DDBJ whole genome shotgun (WGS) entry which is preliminary data.</text>
</comment>
<comment type="subcellular location">
    <subcellularLocation>
        <location evidence="2 9">Nucleus</location>
    </subcellularLocation>
</comment>
<dbReference type="InterPro" id="IPR028606">
    <property type="entry name" value="Clp1"/>
</dbReference>
<dbReference type="PANTHER" id="PTHR12755">
    <property type="entry name" value="CLEAVAGE/POLYADENYLATION FACTOR IA SUBUNIT CLP1P"/>
    <property type="match status" value="1"/>
</dbReference>
<dbReference type="GO" id="GO:0005849">
    <property type="term" value="C:mRNA cleavage factor complex"/>
    <property type="evidence" value="ECO:0007669"/>
    <property type="project" value="UniProtKB-UniRule"/>
</dbReference>
<dbReference type="Gene3D" id="3.40.50.300">
    <property type="entry name" value="P-loop containing nucleotide triphosphate hydrolases"/>
    <property type="match status" value="1"/>
</dbReference>
<gene>
    <name evidence="9" type="primary">CLP1</name>
    <name evidence="14" type="ORF">B0A52_02024</name>
</gene>
<dbReference type="AlphaFoldDB" id="A0A438NEP0"/>
<evidence type="ECO:0000256" key="1">
    <source>
        <dbReference type="ARBA" id="ARBA00003798"/>
    </source>
</evidence>
<accession>A0A438NEP0</accession>
<feature type="binding site" evidence="9">
    <location>
        <position position="101"/>
    </location>
    <ligand>
        <name>ATP</name>
        <dbReference type="ChEBI" id="CHEBI:30616"/>
    </ligand>
</feature>
<dbReference type="PANTHER" id="PTHR12755:SF6">
    <property type="entry name" value="POLYRIBONUCLEOTIDE 5'-HYDROXYL-KINASE CLP1"/>
    <property type="match status" value="1"/>
</dbReference>
<feature type="domain" description="Clp1 P-loop" evidence="13">
    <location>
        <begin position="161"/>
        <end position="378"/>
    </location>
</feature>
<dbReference type="GO" id="GO:0051731">
    <property type="term" value="F:polynucleotide 5'-hydroxyl-kinase activity"/>
    <property type="evidence" value="ECO:0007669"/>
    <property type="project" value="InterPro"/>
</dbReference>
<dbReference type="InterPro" id="IPR038238">
    <property type="entry name" value="Clp1_C_sf"/>
</dbReference>
<dbReference type="Proteomes" id="UP000288859">
    <property type="component" value="Unassembled WGS sequence"/>
</dbReference>
<name>A0A438NEP0_EXOME</name>
<evidence type="ECO:0000259" key="13">
    <source>
        <dbReference type="Pfam" id="PF16575"/>
    </source>
</evidence>
<dbReference type="InterPro" id="IPR038239">
    <property type="entry name" value="Clp1_N_sf"/>
</dbReference>
<reference evidence="14 15" key="1">
    <citation type="submission" date="2017-03" db="EMBL/GenBank/DDBJ databases">
        <title>Genomes of endolithic fungi from Antarctica.</title>
        <authorList>
            <person name="Coleine C."/>
            <person name="Masonjones S."/>
            <person name="Stajich J.E."/>
        </authorList>
    </citation>
    <scope>NUCLEOTIDE SEQUENCE [LARGE SCALE GENOMIC DNA]</scope>
    <source>
        <strain evidence="14 15">CCFEE 6314</strain>
    </source>
</reference>
<feature type="region of interest" description="Disordered" evidence="10">
    <location>
        <begin position="409"/>
        <end position="446"/>
    </location>
</feature>
<comment type="similarity">
    <text evidence="9">Belongs to the Clp1 family. Clp1 subfamily.</text>
</comment>
<evidence type="ECO:0000256" key="3">
    <source>
        <dbReference type="ARBA" id="ARBA00018706"/>
    </source>
</evidence>
<dbReference type="Pfam" id="PF16575">
    <property type="entry name" value="CLP1_P"/>
    <property type="match status" value="1"/>
</dbReference>
<evidence type="ECO:0000256" key="6">
    <source>
        <dbReference type="ARBA" id="ARBA00022741"/>
    </source>
</evidence>
<dbReference type="FunFam" id="2.60.120.1030:FF:000001">
    <property type="entry name" value="Protein CLP1 homolog 5"/>
    <property type="match status" value="1"/>
</dbReference>
<organism evidence="14 15">
    <name type="scientific">Exophiala mesophila</name>
    <name type="common">Black yeast-like fungus</name>
    <dbReference type="NCBI Taxonomy" id="212818"/>
    <lineage>
        <taxon>Eukaryota</taxon>
        <taxon>Fungi</taxon>
        <taxon>Dikarya</taxon>
        <taxon>Ascomycota</taxon>
        <taxon>Pezizomycotina</taxon>
        <taxon>Eurotiomycetes</taxon>
        <taxon>Chaetothyriomycetidae</taxon>
        <taxon>Chaetothyriales</taxon>
        <taxon>Herpotrichiellaceae</taxon>
        <taxon>Exophiala</taxon>
    </lineage>
</organism>
<evidence type="ECO:0000256" key="7">
    <source>
        <dbReference type="ARBA" id="ARBA00022840"/>
    </source>
</evidence>
<evidence type="ECO:0000313" key="15">
    <source>
        <dbReference type="Proteomes" id="UP000288859"/>
    </source>
</evidence>
<dbReference type="SUPFAM" id="SSF52540">
    <property type="entry name" value="P-loop containing nucleoside triphosphate hydrolases"/>
    <property type="match status" value="1"/>
</dbReference>
<sequence length="536" mass="57815">MFPRMRIQFPPIIIYIPHTPSILLSTQNVAMSLPGLPGLGLDEPEEERPVETTQHDLAKEHEWRFEVAVGKYVQVKILTGTAELFGTELIAGNTYTFTGTKAAIYTWQGCSFEVSGDALQSEYTAEETPMSEYINVHFALESLRDQAKASGRPGPRVLIVGPEDAGKSSLAKILTGYAQRASRAPVLANLDIKEGVMSIPGTITATVFKTLMDVEEGWGAAPMSGPNGAIPVKLPLVYFFGSSNSQEKDGVVYKAQASRLALAVAGRIAQDQDARESGLIIDTPGSLTSTKTGPIGNEIIQTIVSEFAVSAIICLGSERLYSDMVKRFDGQATSTRTTTNPPETIAVIKLNKSGGCVDRDEAYMQALRAAQIRSYFYGNPRLSNGISLQPRQQQVDFSTLTVWRRISSTPDPTSGIGGVGLDDDDDESFLPGGIDDDSSSHNASGSKVALPASQIYERMTGPVATMRQSVLAVLNCEPEADQEVIRDASVMGFLYVTDTDEARSRISLLSPVAGRVPNRAIVWAGWPESVLGLDRS</sequence>
<keyword evidence="8 9" id="KW-0539">Nucleus</keyword>
<dbReference type="GO" id="GO:0031124">
    <property type="term" value="P:mRNA 3'-end processing"/>
    <property type="evidence" value="ECO:0007669"/>
    <property type="project" value="UniProtKB-UniRule"/>
</dbReference>
<evidence type="ECO:0000256" key="10">
    <source>
        <dbReference type="SAM" id="MobiDB-lite"/>
    </source>
</evidence>
<dbReference type="InterPro" id="IPR032319">
    <property type="entry name" value="CLP1_P"/>
</dbReference>